<dbReference type="EMBL" id="KZ987752">
    <property type="protein sequence ID" value="RKP15158.1"/>
    <property type="molecule type" value="Genomic_DNA"/>
</dbReference>
<evidence type="ECO:0000256" key="4">
    <source>
        <dbReference type="ARBA" id="ARBA00022737"/>
    </source>
</evidence>
<dbReference type="PRINTS" id="PR00153">
    <property type="entry name" value="CSAPPISMRASE"/>
</dbReference>
<dbReference type="InterPro" id="IPR002130">
    <property type="entry name" value="Cyclophilin-type_PPIase_dom"/>
</dbReference>
<organism evidence="9 10">
    <name type="scientific">Piptocephalis cylindrospora</name>
    <dbReference type="NCBI Taxonomy" id="1907219"/>
    <lineage>
        <taxon>Eukaryota</taxon>
        <taxon>Fungi</taxon>
        <taxon>Fungi incertae sedis</taxon>
        <taxon>Zoopagomycota</taxon>
        <taxon>Zoopagomycotina</taxon>
        <taxon>Zoopagomycetes</taxon>
        <taxon>Zoopagales</taxon>
        <taxon>Piptocephalidaceae</taxon>
        <taxon>Piptocephalis</taxon>
    </lineage>
</organism>
<sequence>MSNPRCYFDLEHDGCPEGRIVFELFANIVPKTAENFRALCTGEKGKTSSGKDLTYKGSSFHRIIKGFMLQGGDFTAGNGTGGESIYGEKFDDEDLESLKHDEPFLLSMANAGPNTNGSQFFITTVPTPHLDGKHVVFGKVLKGKDIIRAAESTETSSDDRPKAPWIIAHCGELAEGEDDGVPSIDAYGDPYPGYPDDYSEDLEPPSLLKIASEIKTYGNTAFKTAKYSDAITKYSKAIRYLQVKPAFDDEDDPALPGLFLTLKVPLYLNRAACFLKDPTPSAIRSVIRDTTIVLEMTGQVPTKDRAKALYRRGTARSLKGEDEEAVKDLEEAKRLLGPDAGIQKELDLAKKRLTARKEKERKAFSKMFG</sequence>
<dbReference type="Proteomes" id="UP000267251">
    <property type="component" value="Unassembled WGS sequence"/>
</dbReference>
<dbReference type="FunFam" id="1.25.40.10:FF:000029">
    <property type="entry name" value="peptidyl-prolyl cis-trans isomerase D"/>
    <property type="match status" value="1"/>
</dbReference>
<keyword evidence="6" id="KW-0697">Rotamase</keyword>
<dbReference type="PANTHER" id="PTHR11071">
    <property type="entry name" value="PEPTIDYL-PROLYL CIS-TRANS ISOMERASE"/>
    <property type="match status" value="1"/>
</dbReference>
<reference evidence="10" key="1">
    <citation type="journal article" date="2018" name="Nat. Microbiol.">
        <title>Leveraging single-cell genomics to expand the fungal tree of life.</title>
        <authorList>
            <person name="Ahrendt S.R."/>
            <person name="Quandt C.A."/>
            <person name="Ciobanu D."/>
            <person name="Clum A."/>
            <person name="Salamov A."/>
            <person name="Andreopoulos B."/>
            <person name="Cheng J.F."/>
            <person name="Woyke T."/>
            <person name="Pelin A."/>
            <person name="Henrissat B."/>
            <person name="Reynolds N.K."/>
            <person name="Benny G.L."/>
            <person name="Smith M.E."/>
            <person name="James T.Y."/>
            <person name="Grigoriev I.V."/>
        </authorList>
    </citation>
    <scope>NUCLEOTIDE SEQUENCE [LARGE SCALE GENOMIC DNA]</scope>
</reference>
<dbReference type="SUPFAM" id="SSF48452">
    <property type="entry name" value="TPR-like"/>
    <property type="match status" value="1"/>
</dbReference>
<dbReference type="EC" id="5.2.1.8" evidence="3"/>
<keyword evidence="5" id="KW-0802">TPR repeat</keyword>
<evidence type="ECO:0000313" key="10">
    <source>
        <dbReference type="Proteomes" id="UP000267251"/>
    </source>
</evidence>
<dbReference type="Gene3D" id="1.25.40.10">
    <property type="entry name" value="Tetratricopeptide repeat domain"/>
    <property type="match status" value="1"/>
</dbReference>
<protein>
    <recommendedName>
        <fullName evidence="3">peptidylprolyl isomerase</fullName>
        <ecNumber evidence="3">5.2.1.8</ecNumber>
    </recommendedName>
</protein>
<dbReference type="PROSITE" id="PS00170">
    <property type="entry name" value="CSA_PPIASE_1"/>
    <property type="match status" value="1"/>
</dbReference>
<evidence type="ECO:0000256" key="7">
    <source>
        <dbReference type="ARBA" id="ARBA00023235"/>
    </source>
</evidence>
<evidence type="ECO:0000256" key="6">
    <source>
        <dbReference type="ARBA" id="ARBA00023110"/>
    </source>
</evidence>
<feature type="domain" description="PPIase cyclophilin-type" evidence="8">
    <location>
        <begin position="7"/>
        <end position="172"/>
    </location>
</feature>
<dbReference type="InterPro" id="IPR020892">
    <property type="entry name" value="Cyclophilin-type_PPIase_CS"/>
</dbReference>
<evidence type="ECO:0000256" key="3">
    <source>
        <dbReference type="ARBA" id="ARBA00013194"/>
    </source>
</evidence>
<dbReference type="Gene3D" id="2.40.100.10">
    <property type="entry name" value="Cyclophilin-like"/>
    <property type="match status" value="1"/>
</dbReference>
<evidence type="ECO:0000259" key="8">
    <source>
        <dbReference type="PROSITE" id="PS50072"/>
    </source>
</evidence>
<evidence type="ECO:0000256" key="2">
    <source>
        <dbReference type="ARBA" id="ARBA00002388"/>
    </source>
</evidence>
<dbReference type="PROSITE" id="PS50072">
    <property type="entry name" value="CSA_PPIASE_2"/>
    <property type="match status" value="1"/>
</dbReference>
<dbReference type="GO" id="GO:0003755">
    <property type="term" value="F:peptidyl-prolyl cis-trans isomerase activity"/>
    <property type="evidence" value="ECO:0007669"/>
    <property type="project" value="UniProtKB-KW"/>
</dbReference>
<dbReference type="CDD" id="cd01926">
    <property type="entry name" value="cyclophilin_ABH_like"/>
    <property type="match status" value="1"/>
</dbReference>
<keyword evidence="4" id="KW-0677">Repeat</keyword>
<dbReference type="AlphaFoldDB" id="A0A4P9Y7T6"/>
<dbReference type="InterPro" id="IPR011990">
    <property type="entry name" value="TPR-like_helical_dom_sf"/>
</dbReference>
<dbReference type="Pfam" id="PF00160">
    <property type="entry name" value="Pro_isomerase"/>
    <property type="match status" value="1"/>
</dbReference>
<dbReference type="SUPFAM" id="SSF50891">
    <property type="entry name" value="Cyclophilin-like"/>
    <property type="match status" value="1"/>
</dbReference>
<dbReference type="GO" id="GO:0005737">
    <property type="term" value="C:cytoplasm"/>
    <property type="evidence" value="ECO:0007669"/>
    <property type="project" value="TreeGrafter"/>
</dbReference>
<accession>A0A4P9Y7T6</accession>
<dbReference type="InterPro" id="IPR029000">
    <property type="entry name" value="Cyclophilin-like_dom_sf"/>
</dbReference>
<dbReference type="FunFam" id="2.40.100.10:FF:000022">
    <property type="entry name" value="Peptidyl-prolyl cis-trans isomerase CYP95"/>
    <property type="match status" value="1"/>
</dbReference>
<proteinExistence type="predicted"/>
<evidence type="ECO:0000313" key="9">
    <source>
        <dbReference type="EMBL" id="RKP15158.1"/>
    </source>
</evidence>
<dbReference type="PANTHER" id="PTHR11071:SF561">
    <property type="entry name" value="PEPTIDYL-PROLYL CIS-TRANS ISOMERASE D-RELATED"/>
    <property type="match status" value="1"/>
</dbReference>
<gene>
    <name evidence="9" type="ORF">BJ684DRAFT_7418</name>
</gene>
<dbReference type="GO" id="GO:0016018">
    <property type="term" value="F:cyclosporin A binding"/>
    <property type="evidence" value="ECO:0007669"/>
    <property type="project" value="TreeGrafter"/>
</dbReference>
<evidence type="ECO:0000256" key="5">
    <source>
        <dbReference type="ARBA" id="ARBA00022803"/>
    </source>
</evidence>
<keyword evidence="7 9" id="KW-0413">Isomerase</keyword>
<comment type="catalytic activity">
    <reaction evidence="1">
        <text>[protein]-peptidylproline (omega=180) = [protein]-peptidylproline (omega=0)</text>
        <dbReference type="Rhea" id="RHEA:16237"/>
        <dbReference type="Rhea" id="RHEA-COMP:10747"/>
        <dbReference type="Rhea" id="RHEA-COMP:10748"/>
        <dbReference type="ChEBI" id="CHEBI:83833"/>
        <dbReference type="ChEBI" id="CHEBI:83834"/>
        <dbReference type="EC" id="5.2.1.8"/>
    </reaction>
</comment>
<comment type="function">
    <text evidence="2">PPIases accelerate the folding of proteins. It catalyzes the cis-trans isomerization of proline imidic peptide bonds in oligopeptides.</text>
</comment>
<keyword evidence="10" id="KW-1185">Reference proteome</keyword>
<evidence type="ECO:0000256" key="1">
    <source>
        <dbReference type="ARBA" id="ARBA00000971"/>
    </source>
</evidence>
<dbReference type="GO" id="GO:0042026">
    <property type="term" value="P:protein refolding"/>
    <property type="evidence" value="ECO:0007669"/>
    <property type="project" value="UniProtKB-ARBA"/>
</dbReference>
<name>A0A4P9Y7T6_9FUNG</name>
<dbReference type="OrthoDB" id="407558at2759"/>